<feature type="domain" description="Peptidase S12 Pab87-related C-terminal" evidence="2">
    <location>
        <begin position="379"/>
        <end position="458"/>
    </location>
</feature>
<keyword evidence="4" id="KW-1185">Reference proteome</keyword>
<dbReference type="InterPro" id="IPR001466">
    <property type="entry name" value="Beta-lactam-related"/>
</dbReference>
<dbReference type="Gene3D" id="3.40.710.10">
    <property type="entry name" value="DD-peptidase/beta-lactamase superfamily"/>
    <property type="match status" value="1"/>
</dbReference>
<dbReference type="InterPro" id="IPR012338">
    <property type="entry name" value="Beta-lactam/transpept-like"/>
</dbReference>
<evidence type="ECO:0000259" key="1">
    <source>
        <dbReference type="Pfam" id="PF00144"/>
    </source>
</evidence>
<proteinExistence type="predicted"/>
<keyword evidence="3" id="KW-0378">Hydrolase</keyword>
<dbReference type="SUPFAM" id="SSF56601">
    <property type="entry name" value="beta-lactamase/transpeptidase-like"/>
    <property type="match status" value="1"/>
</dbReference>
<dbReference type="EMBL" id="JBHMAG010000009">
    <property type="protein sequence ID" value="MFB9752269.1"/>
    <property type="molecule type" value="Genomic_DNA"/>
</dbReference>
<dbReference type="InterPro" id="IPR021860">
    <property type="entry name" value="Peptidase_S12_Pab87-rel_C"/>
</dbReference>
<comment type="caution">
    <text evidence="3">The sequence shown here is derived from an EMBL/GenBank/DDBJ whole genome shotgun (WGS) entry which is preliminary data.</text>
</comment>
<reference evidence="3 4" key="1">
    <citation type="submission" date="2024-09" db="EMBL/GenBank/DDBJ databases">
        <authorList>
            <person name="Sun Q."/>
            <person name="Mori K."/>
        </authorList>
    </citation>
    <scope>NUCLEOTIDE SEQUENCE [LARGE SCALE GENOMIC DNA]</scope>
    <source>
        <strain evidence="3 4">JCM 12520</strain>
    </source>
</reference>
<dbReference type="PANTHER" id="PTHR46825:SF9">
    <property type="entry name" value="BETA-LACTAMASE-RELATED DOMAIN-CONTAINING PROTEIN"/>
    <property type="match status" value="1"/>
</dbReference>
<sequence>MTEPDWKLFEDDTNVLMEKYRIPGIAVAVARHGQIEFERGFGVRDEAGSAVTPDTVFGIASITKSFTCMAILQLQEAGKLKVTDPVVKYLPEFRTPNPQHTEQVAIHHLMTHTAGLPPLPTVAKGMVSFMNKGLPDSGGEHAPGFIHSLEHLLERIGQLDYELLGPPGTEFSYSNDGFALLGGIAGRVSAKPFADLIEETIAKPAGMMRTVFDRIRLPEGTHTTDLFIRNGQGGIQASPHWEGAPAVLGSGFLWSTLSDLMRYMELFRTGGTVGGERILSEQSVREMLHPHAALGIGNGYGYGMMVLPNAGGIGVTLIGHNGGQRGISSRMSLIPEKGLTGVVLTNLADVPASRILRGAMNAAQGLAPSAPLRTFPDFTPDPGELDRYAGTYQSMEGGTDVVTFHEGVLRISPSAQAEGEPLRPFAPDLFTVSAGEEQLPVRFIRNRQGNVVRVLLRSRQLTKINDIS</sequence>
<dbReference type="Pfam" id="PF00144">
    <property type="entry name" value="Beta-lactamase"/>
    <property type="match status" value="1"/>
</dbReference>
<accession>A0ABV5VVD9</accession>
<dbReference type="PANTHER" id="PTHR46825">
    <property type="entry name" value="D-ALANYL-D-ALANINE-CARBOXYPEPTIDASE/ENDOPEPTIDASE AMPH"/>
    <property type="match status" value="1"/>
</dbReference>
<organism evidence="3 4">
    <name type="scientific">Paenibacillus hodogayensis</name>
    <dbReference type="NCBI Taxonomy" id="279208"/>
    <lineage>
        <taxon>Bacteria</taxon>
        <taxon>Bacillati</taxon>
        <taxon>Bacillota</taxon>
        <taxon>Bacilli</taxon>
        <taxon>Bacillales</taxon>
        <taxon>Paenibacillaceae</taxon>
        <taxon>Paenibacillus</taxon>
    </lineage>
</organism>
<gene>
    <name evidence="3" type="ORF">ACFFNY_11940</name>
</gene>
<evidence type="ECO:0000313" key="3">
    <source>
        <dbReference type="EMBL" id="MFB9752269.1"/>
    </source>
</evidence>
<protein>
    <submittedName>
        <fullName evidence="3">Serine hydrolase</fullName>
    </submittedName>
</protein>
<name>A0ABV5VVD9_9BACL</name>
<dbReference type="Proteomes" id="UP001589619">
    <property type="component" value="Unassembled WGS sequence"/>
</dbReference>
<dbReference type="Pfam" id="PF11954">
    <property type="entry name" value="DUF3471"/>
    <property type="match status" value="1"/>
</dbReference>
<dbReference type="GO" id="GO:0016787">
    <property type="term" value="F:hydrolase activity"/>
    <property type="evidence" value="ECO:0007669"/>
    <property type="project" value="UniProtKB-KW"/>
</dbReference>
<evidence type="ECO:0000259" key="2">
    <source>
        <dbReference type="Pfam" id="PF11954"/>
    </source>
</evidence>
<dbReference type="RefSeq" id="WP_344911189.1">
    <property type="nucleotide sequence ID" value="NZ_BAAAYO010000010.1"/>
</dbReference>
<feature type="domain" description="Beta-lactamase-related" evidence="1">
    <location>
        <begin position="16"/>
        <end position="353"/>
    </location>
</feature>
<evidence type="ECO:0000313" key="4">
    <source>
        <dbReference type="Proteomes" id="UP001589619"/>
    </source>
</evidence>
<dbReference type="InterPro" id="IPR050491">
    <property type="entry name" value="AmpC-like"/>
</dbReference>